<dbReference type="OrthoDB" id="6466385at2"/>
<evidence type="ECO:0000313" key="3">
    <source>
        <dbReference type="Proteomes" id="UP000255129"/>
    </source>
</evidence>
<dbReference type="Proteomes" id="UP000255129">
    <property type="component" value="Unassembled WGS sequence"/>
</dbReference>
<evidence type="ECO:0000313" key="2">
    <source>
        <dbReference type="EMBL" id="SUC35788.1"/>
    </source>
</evidence>
<dbReference type="RefSeq" id="WP_006815373.1">
    <property type="nucleotide sequence ID" value="NZ_AP018946.1"/>
</dbReference>
<keyword evidence="1" id="KW-0732">Signal</keyword>
<gene>
    <name evidence="2" type="ORF">NCTC12026_02189</name>
</gene>
<feature type="signal peptide" evidence="1">
    <location>
        <begin position="1"/>
        <end position="22"/>
    </location>
</feature>
<dbReference type="EMBL" id="UGUA01000002">
    <property type="protein sequence ID" value="SUC35788.1"/>
    <property type="molecule type" value="Genomic_DNA"/>
</dbReference>
<accession>A0A379G493</accession>
<evidence type="ECO:0000256" key="1">
    <source>
        <dbReference type="SAM" id="SignalP"/>
    </source>
</evidence>
<dbReference type="AlphaFoldDB" id="A0A379G493"/>
<proteinExistence type="predicted"/>
<protein>
    <submittedName>
        <fullName evidence="2">Uncharacterized protein</fullName>
    </submittedName>
</protein>
<name>A0A379G493_9GAMM</name>
<reference evidence="2 3" key="1">
    <citation type="submission" date="2018-06" db="EMBL/GenBank/DDBJ databases">
        <authorList>
            <consortium name="Pathogen Informatics"/>
            <person name="Doyle S."/>
        </authorList>
    </citation>
    <scope>NUCLEOTIDE SEQUENCE [LARGE SCALE GENOMIC DNA]</scope>
    <source>
        <strain evidence="2 3">NCTC12026</strain>
    </source>
</reference>
<organism evidence="2 3">
    <name type="scientific">Providencia rustigianii</name>
    <dbReference type="NCBI Taxonomy" id="158850"/>
    <lineage>
        <taxon>Bacteria</taxon>
        <taxon>Pseudomonadati</taxon>
        <taxon>Pseudomonadota</taxon>
        <taxon>Gammaproteobacteria</taxon>
        <taxon>Enterobacterales</taxon>
        <taxon>Morganellaceae</taxon>
        <taxon>Providencia</taxon>
    </lineage>
</organism>
<sequence length="113" mass="12467">MKLSKSIIIASSLLAISFSTFAYHGNGTGHGSWPNHNNHTQAQYERPCSNYADGRHSGRHQAAMQYSTTIQTTQPEETLKKISSDLPKGENGKQYRVHVAVIDAETNAPIQNQ</sequence>
<feature type="chain" id="PRO_5016764422" evidence="1">
    <location>
        <begin position="23"/>
        <end position="113"/>
    </location>
</feature>